<evidence type="ECO:0000256" key="4">
    <source>
        <dbReference type="ARBA" id="ARBA00022598"/>
    </source>
</evidence>
<dbReference type="InterPro" id="IPR045864">
    <property type="entry name" value="aa-tRNA-synth_II/BPL/LPL"/>
</dbReference>
<dbReference type="Gene3D" id="3.30.930.10">
    <property type="entry name" value="Bira Bifunctional Protein, Domain 2"/>
    <property type="match status" value="1"/>
</dbReference>
<comment type="similarity">
    <text evidence="1 13">Belongs to the class-II aminoacyl-tRNA synthetase family.</text>
</comment>
<evidence type="ECO:0000256" key="3">
    <source>
        <dbReference type="ARBA" id="ARBA00022555"/>
    </source>
</evidence>
<sequence length="641" mass="72342">MAVTGQRVQVWIKGAGEPSWAEPGESVQEVALRLAPGKARDAVVARRNGTLVDLKAPVGEGGEIELLDAQSPAGLDVVRHSTAHLMAQALQRLMPGTRLAIGPTIEDGFYYDVAPPRPLSPDDLPAIEAEMRRIVAEDLPVEREEWPREEALRFFRERGDAYKVEILEELVDQPKVSLYKQGEFIDLCRGPHVPSTGHLGHFKLLHLAGAYWRGDSRRDMLTRIYGTAFASDEALAEHLRMLEEAARRDHRRLGRELGLFLFADEGPGFPFWLPAGVIVRNALVEFSRAEQQRRGYLEVSTPLVLRDSLWRRSGHYDHYRENMYFTEIEGESFAIKPMNCPGAFLIYASEVRSYRDLPLRLMEFGLVHRHELSGVLNGLKRVRAFTQDDAHLFLRPDQITQEVVGVLELIEHIYGTFGFAYRIELSTRPDNAMGPEELWDQATAALREALDQSGRPYQVHEGEGAFYGPKIDFHVRDSLNRSWQCGTIQLDFMNPERFDLTYVGQDGQKHRPVVIHRALFGSLERFLAVLIEHYAGALPLWLSPVQVRVIPVADRHAPRAGEVAGRLVAAGLRAEVDAREEKLGYKIRDAQVRKVPYMVVIGDKEVQSGLVAVRHRSEGDLGSMGLEELERRLVEEAAARR</sequence>
<dbReference type="Pfam" id="PF03129">
    <property type="entry name" value="HGTP_anticodon"/>
    <property type="match status" value="1"/>
</dbReference>
<evidence type="ECO:0000256" key="2">
    <source>
        <dbReference type="ARBA" id="ARBA00022490"/>
    </source>
</evidence>
<dbReference type="RefSeq" id="WP_324717986.1">
    <property type="nucleotide sequence ID" value="NZ_CP141615.1"/>
</dbReference>
<feature type="domain" description="Aminoacyl-transfer RNA synthetases class-II family profile" evidence="14">
    <location>
        <begin position="274"/>
        <end position="539"/>
    </location>
</feature>
<dbReference type="PANTHER" id="PTHR11451">
    <property type="entry name" value="THREONINE-TRNA LIGASE"/>
    <property type="match status" value="1"/>
</dbReference>
<dbReference type="HAMAP" id="MF_00184">
    <property type="entry name" value="Thr_tRNA_synth"/>
    <property type="match status" value="1"/>
</dbReference>
<dbReference type="InterPro" id="IPR002320">
    <property type="entry name" value="Thr-tRNA-ligase_IIa"/>
</dbReference>
<keyword evidence="4 13" id="KW-0436">Ligase</keyword>
<evidence type="ECO:0000256" key="10">
    <source>
        <dbReference type="ARBA" id="ARBA00022917"/>
    </source>
</evidence>
<dbReference type="GO" id="GO:0004829">
    <property type="term" value="F:threonine-tRNA ligase activity"/>
    <property type="evidence" value="ECO:0007669"/>
    <property type="project" value="UniProtKB-EC"/>
</dbReference>
<dbReference type="Gene3D" id="3.30.54.20">
    <property type="match status" value="1"/>
</dbReference>
<comment type="subcellular location">
    <subcellularLocation>
        <location evidence="13">Cytoplasm</location>
    </subcellularLocation>
</comment>
<evidence type="ECO:0000256" key="11">
    <source>
        <dbReference type="ARBA" id="ARBA00023146"/>
    </source>
</evidence>
<dbReference type="SUPFAM" id="SSF52954">
    <property type="entry name" value="Class II aaRS ABD-related"/>
    <property type="match status" value="1"/>
</dbReference>
<evidence type="ECO:0000256" key="5">
    <source>
        <dbReference type="ARBA" id="ARBA00022723"/>
    </source>
</evidence>
<feature type="binding site" evidence="13">
    <location>
        <position position="391"/>
    </location>
    <ligand>
        <name>Zn(2+)</name>
        <dbReference type="ChEBI" id="CHEBI:29105"/>
        <note>catalytic</note>
    </ligand>
</feature>
<comment type="subunit">
    <text evidence="13">Homodimer.</text>
</comment>
<evidence type="ECO:0000259" key="14">
    <source>
        <dbReference type="PROSITE" id="PS50862"/>
    </source>
</evidence>
<evidence type="ECO:0000256" key="1">
    <source>
        <dbReference type="ARBA" id="ARBA00008226"/>
    </source>
</evidence>
<dbReference type="NCBIfam" id="TIGR00418">
    <property type="entry name" value="thrS"/>
    <property type="match status" value="1"/>
</dbReference>
<dbReference type="PROSITE" id="PS50862">
    <property type="entry name" value="AA_TRNA_LIGASE_II"/>
    <property type="match status" value="1"/>
</dbReference>
<keyword evidence="9 13" id="KW-0694">RNA-binding</keyword>
<keyword evidence="6 13" id="KW-0547">Nucleotide-binding</keyword>
<dbReference type="InterPro" id="IPR004154">
    <property type="entry name" value="Anticodon-bd"/>
</dbReference>
<dbReference type="PRINTS" id="PR01047">
    <property type="entry name" value="TRNASYNTHTHR"/>
</dbReference>
<keyword evidence="7 13" id="KW-0862">Zinc</keyword>
<dbReference type="InterPro" id="IPR004095">
    <property type="entry name" value="TGS"/>
</dbReference>
<feature type="domain" description="TGS" evidence="15">
    <location>
        <begin position="1"/>
        <end position="68"/>
    </location>
</feature>
<dbReference type="InterPro" id="IPR012947">
    <property type="entry name" value="tRNA_SAD"/>
</dbReference>
<dbReference type="InterPro" id="IPR018163">
    <property type="entry name" value="Thr/Ala-tRNA-synth_IIc_edit"/>
</dbReference>
<keyword evidence="8 13" id="KW-0067">ATP-binding</keyword>
<comment type="caution">
    <text evidence="13">Lacks conserved residue(s) required for the propagation of feature annotation.</text>
</comment>
<evidence type="ECO:0000256" key="7">
    <source>
        <dbReference type="ARBA" id="ARBA00022833"/>
    </source>
</evidence>
<dbReference type="InterPro" id="IPR012675">
    <property type="entry name" value="Beta-grasp_dom_sf"/>
</dbReference>
<evidence type="ECO:0000256" key="12">
    <source>
        <dbReference type="ARBA" id="ARBA00049515"/>
    </source>
</evidence>
<dbReference type="Pfam" id="PF00587">
    <property type="entry name" value="tRNA-synt_2b"/>
    <property type="match status" value="1"/>
</dbReference>
<dbReference type="CDD" id="cd00860">
    <property type="entry name" value="ThrRS_anticodon"/>
    <property type="match status" value="1"/>
</dbReference>
<evidence type="ECO:0000313" key="16">
    <source>
        <dbReference type="EMBL" id="WRP18713.1"/>
    </source>
</evidence>
<dbReference type="CDD" id="cd00771">
    <property type="entry name" value="ThrRS_core"/>
    <property type="match status" value="1"/>
</dbReference>
<evidence type="ECO:0000259" key="15">
    <source>
        <dbReference type="PROSITE" id="PS51880"/>
    </source>
</evidence>
<gene>
    <name evidence="13 16" type="primary">thrS</name>
    <name evidence="16" type="ORF">U7230_06885</name>
</gene>
<proteinExistence type="inferred from homology"/>
<dbReference type="PROSITE" id="PS51880">
    <property type="entry name" value="TGS"/>
    <property type="match status" value="1"/>
</dbReference>
<dbReference type="Gene3D" id="3.30.980.10">
    <property type="entry name" value="Threonyl-trna Synthetase, Chain A, domain 2"/>
    <property type="match status" value="1"/>
</dbReference>
<dbReference type="InterPro" id="IPR036621">
    <property type="entry name" value="Anticodon-bd_dom_sf"/>
</dbReference>
<dbReference type="InterPro" id="IPR047246">
    <property type="entry name" value="ThrRS_anticodon"/>
</dbReference>
<protein>
    <recommendedName>
        <fullName evidence="13">Threonine--tRNA ligase</fullName>
        <ecNumber evidence="13">6.1.1.3</ecNumber>
    </recommendedName>
    <alternativeName>
        <fullName evidence="13">Threonyl-tRNA synthetase</fullName>
        <shortName evidence="13">ThrRS</shortName>
    </alternativeName>
</protein>
<dbReference type="EMBL" id="CP141615">
    <property type="protein sequence ID" value="WRP18713.1"/>
    <property type="molecule type" value="Genomic_DNA"/>
</dbReference>
<keyword evidence="10 13" id="KW-0648">Protein biosynthesis</keyword>
<organism evidence="16 17">
    <name type="scientific">Carboxydichorda subterranea</name>
    <dbReference type="NCBI Taxonomy" id="3109565"/>
    <lineage>
        <taxon>Bacteria</taxon>
        <taxon>Bacillati</taxon>
        <taxon>Bacillota</taxon>
        <taxon>Limnochordia</taxon>
        <taxon>Limnochordales</taxon>
        <taxon>Geochordaceae</taxon>
        <taxon>Carboxydichorda</taxon>
    </lineage>
</organism>
<name>A0ABZ1C131_9FIRM</name>
<dbReference type="Gene3D" id="3.40.50.800">
    <property type="entry name" value="Anticodon-binding domain"/>
    <property type="match status" value="1"/>
</dbReference>
<keyword evidence="17" id="KW-1185">Reference proteome</keyword>
<dbReference type="Gene3D" id="3.10.20.30">
    <property type="match status" value="1"/>
</dbReference>
<dbReference type="PANTHER" id="PTHR11451:SF44">
    <property type="entry name" value="THREONINE--TRNA LIGASE, CHLOROPLASTIC_MITOCHONDRIAL 2"/>
    <property type="match status" value="1"/>
</dbReference>
<dbReference type="SMART" id="SM00863">
    <property type="entry name" value="tRNA_SAD"/>
    <property type="match status" value="1"/>
</dbReference>
<evidence type="ECO:0000256" key="13">
    <source>
        <dbReference type="HAMAP-Rule" id="MF_00184"/>
    </source>
</evidence>
<keyword evidence="3 13" id="KW-0820">tRNA-binding</keyword>
<feature type="binding site" evidence="13">
    <location>
        <position position="516"/>
    </location>
    <ligand>
        <name>Zn(2+)</name>
        <dbReference type="ChEBI" id="CHEBI:29105"/>
        <note>catalytic</note>
    </ligand>
</feature>
<dbReference type="InterPro" id="IPR006195">
    <property type="entry name" value="aa-tRNA-synth_II"/>
</dbReference>
<feature type="binding site" evidence="13">
    <location>
        <position position="340"/>
    </location>
    <ligand>
        <name>Zn(2+)</name>
        <dbReference type="ChEBI" id="CHEBI:29105"/>
        <note>catalytic</note>
    </ligand>
</feature>
<evidence type="ECO:0000256" key="6">
    <source>
        <dbReference type="ARBA" id="ARBA00022741"/>
    </source>
</evidence>
<evidence type="ECO:0000256" key="9">
    <source>
        <dbReference type="ARBA" id="ARBA00022884"/>
    </source>
</evidence>
<keyword evidence="2 13" id="KW-0963">Cytoplasm</keyword>
<dbReference type="SUPFAM" id="SSF55681">
    <property type="entry name" value="Class II aaRS and biotin synthetases"/>
    <property type="match status" value="1"/>
</dbReference>
<comment type="cofactor">
    <cofactor evidence="13">
        <name>Zn(2+)</name>
        <dbReference type="ChEBI" id="CHEBI:29105"/>
    </cofactor>
    <text evidence="13">Binds 1 zinc ion per subunit.</text>
</comment>
<dbReference type="Proteomes" id="UP001332192">
    <property type="component" value="Chromosome"/>
</dbReference>
<comment type="catalytic activity">
    <reaction evidence="12 13">
        <text>tRNA(Thr) + L-threonine + ATP = L-threonyl-tRNA(Thr) + AMP + diphosphate + H(+)</text>
        <dbReference type="Rhea" id="RHEA:24624"/>
        <dbReference type="Rhea" id="RHEA-COMP:9670"/>
        <dbReference type="Rhea" id="RHEA-COMP:9704"/>
        <dbReference type="ChEBI" id="CHEBI:15378"/>
        <dbReference type="ChEBI" id="CHEBI:30616"/>
        <dbReference type="ChEBI" id="CHEBI:33019"/>
        <dbReference type="ChEBI" id="CHEBI:57926"/>
        <dbReference type="ChEBI" id="CHEBI:78442"/>
        <dbReference type="ChEBI" id="CHEBI:78534"/>
        <dbReference type="ChEBI" id="CHEBI:456215"/>
        <dbReference type="EC" id="6.1.1.3"/>
    </reaction>
</comment>
<dbReference type="SUPFAM" id="SSF55186">
    <property type="entry name" value="ThrRS/AlaRS common domain"/>
    <property type="match status" value="1"/>
</dbReference>
<dbReference type="CDD" id="cd01667">
    <property type="entry name" value="TGS_ThrRS"/>
    <property type="match status" value="1"/>
</dbReference>
<keyword evidence="11 13" id="KW-0030">Aminoacyl-tRNA synthetase</keyword>
<dbReference type="InterPro" id="IPR033728">
    <property type="entry name" value="ThrRS_core"/>
</dbReference>
<reference evidence="16 17" key="1">
    <citation type="journal article" date="2024" name="Front. Microbiol.">
        <title>Novel thermophilic genera Geochorda gen. nov. and Carboxydochorda gen. nov. from the deep terrestrial subsurface reveal the ecophysiological diversity in the class Limnochordia.</title>
        <authorList>
            <person name="Karnachuk O.V."/>
            <person name="Lukina A.P."/>
            <person name="Avakyan M.R."/>
            <person name="Kadnikov V.V."/>
            <person name="Begmatov S."/>
            <person name="Beletsky A.V."/>
            <person name="Vlasova K.G."/>
            <person name="Novikov A.A."/>
            <person name="Shcherbakova V.A."/>
            <person name="Mardanov A.V."/>
            <person name="Ravin N.V."/>
        </authorList>
    </citation>
    <scope>NUCLEOTIDE SEQUENCE [LARGE SCALE GENOMIC DNA]</scope>
    <source>
        <strain evidence="16 17">L945</strain>
    </source>
</reference>
<dbReference type="InterPro" id="IPR002314">
    <property type="entry name" value="aa-tRNA-synt_IIb"/>
</dbReference>
<dbReference type="EC" id="6.1.1.3" evidence="13"/>
<evidence type="ECO:0000313" key="17">
    <source>
        <dbReference type="Proteomes" id="UP001332192"/>
    </source>
</evidence>
<keyword evidence="5 13" id="KW-0479">Metal-binding</keyword>
<evidence type="ECO:0000256" key="8">
    <source>
        <dbReference type="ARBA" id="ARBA00022840"/>
    </source>
</evidence>
<dbReference type="Pfam" id="PF07973">
    <property type="entry name" value="tRNA_SAD"/>
    <property type="match status" value="1"/>
</dbReference>
<accession>A0ABZ1C131</accession>